<dbReference type="InterPro" id="IPR035983">
    <property type="entry name" value="Hect_E3_ubiquitin_ligase"/>
</dbReference>
<dbReference type="InterPro" id="IPR032353">
    <property type="entry name" value="AZUL"/>
</dbReference>
<dbReference type="InterPro" id="IPR042556">
    <property type="entry name" value="AZUL_sf"/>
</dbReference>
<dbReference type="EMBL" id="JAVLET010000005">
    <property type="protein sequence ID" value="KAL0469859.1"/>
    <property type="molecule type" value="Genomic_DNA"/>
</dbReference>
<evidence type="ECO:0000256" key="3">
    <source>
        <dbReference type="PROSITE-ProRule" id="PRU00104"/>
    </source>
</evidence>
<feature type="active site" description="Glycyl thioester intermediate" evidence="3">
    <location>
        <position position="1435"/>
    </location>
</feature>
<name>A0ABR3DAZ9_NEUIN</name>
<keyword evidence="7" id="KW-1185">Reference proteome</keyword>
<dbReference type="Proteomes" id="UP001451303">
    <property type="component" value="Unassembled WGS sequence"/>
</dbReference>
<dbReference type="Gene3D" id="3.30.2410.10">
    <property type="entry name" value="Hect, E3 ligase catalytic domain"/>
    <property type="match status" value="2"/>
</dbReference>
<dbReference type="PANTHER" id="PTHR45622:SF51">
    <property type="entry name" value="HECT-TYPE E3 UBIQUITIN TRANSFERASE"/>
    <property type="match status" value="1"/>
</dbReference>
<feature type="compositionally biased region" description="Polar residues" evidence="4">
    <location>
        <begin position="425"/>
        <end position="441"/>
    </location>
</feature>
<dbReference type="PANTHER" id="PTHR45622">
    <property type="entry name" value="UBIQUITIN-PROTEIN LIGASE E3A-RELATED"/>
    <property type="match status" value="1"/>
</dbReference>
<comment type="caution">
    <text evidence="6">The sequence shown here is derived from an EMBL/GenBank/DDBJ whole genome shotgun (WGS) entry which is preliminary data.</text>
</comment>
<feature type="region of interest" description="Disordered" evidence="4">
    <location>
        <begin position="407"/>
        <end position="467"/>
    </location>
</feature>
<dbReference type="Gene3D" id="6.10.130.10">
    <property type="entry name" value="Ubiquitin-protein ligase E3A, N-terminal zinc-binding domain (AZUL)"/>
    <property type="match status" value="1"/>
</dbReference>
<feature type="compositionally biased region" description="Acidic residues" evidence="4">
    <location>
        <begin position="1266"/>
        <end position="1285"/>
    </location>
</feature>
<dbReference type="PROSITE" id="PS50237">
    <property type="entry name" value="HECT"/>
    <property type="match status" value="1"/>
</dbReference>
<feature type="region of interest" description="Disordered" evidence="4">
    <location>
        <begin position="1079"/>
        <end position="1104"/>
    </location>
</feature>
<keyword evidence="2 3" id="KW-0833">Ubl conjugation pathway</keyword>
<dbReference type="Pfam" id="PF16558">
    <property type="entry name" value="AZUL"/>
    <property type="match status" value="1"/>
</dbReference>
<dbReference type="Gene3D" id="3.90.1750.10">
    <property type="entry name" value="Hect, E3 ligase catalytic domains"/>
    <property type="match status" value="1"/>
</dbReference>
<evidence type="ECO:0000313" key="7">
    <source>
        <dbReference type="Proteomes" id="UP001451303"/>
    </source>
</evidence>
<feature type="compositionally biased region" description="Acidic residues" evidence="4">
    <location>
        <begin position="1292"/>
        <end position="1315"/>
    </location>
</feature>
<feature type="compositionally biased region" description="Basic residues" evidence="4">
    <location>
        <begin position="1387"/>
        <end position="1406"/>
    </location>
</feature>
<feature type="compositionally biased region" description="Low complexity" evidence="4">
    <location>
        <begin position="1335"/>
        <end position="1355"/>
    </location>
</feature>
<accession>A0ABR3DAZ9</accession>
<sequence length="1467" mass="164820">MTRDTLRPADATHNNSPELDVLAGLWEEARFARLPWDAPEELRDLVEEIDNPRKVYAVHKASRRHNFQLLVQKFIFQLREGCGNENCTTSTCFTCRRRLAGRAPIRRYNTTSARTLAIYLASQDNPENGLCPGLRLPKAPPAALNSLRFSPAPKTFATKGPNFAGDASSPKNTGGGKGNKTPNDDSGKDKERPKSPTQHAEKDAPGFRVIERPTSKDYRSFAANVFGTVAFKMMEWLTPAAMEEMSRLAKAYESSEPAIPVNGQAGAPKASKSGSSSQQSGVGQVVPPTLLKEDRPKDVETNDEGKQNEDNEKTAVKEVRPASEQTSQQPHRPNGHRRNSSARVRAPSGPKAKRKLSIDHFTTDTRPNGTADKGLRGLKAAGSTLTRPISQLSSAGYFDHVSLEKMPPKSADLRPKAGIRGQLDGSKSNESSHPSKVTSESGAAGVQGGKRAVEIESDSEDDHILPQTLSRLDPRVVDFVCDVIQEDSTAESHILEPRAVTKFHKGYADQRKELERKLEPKRARSPNMKLEWKLFVEQSLFHVLSDPHQAIRSFTTNGQLYDSETLWYCMLRMTRICPNLVFHSLWMAAASLFAPPKTLQSLRSRTTKLFPKSEKALSNEEAGRLLSICLHALVAAAPLVNDDRQLYDMSRIRAHGLIFAGSGSPASQPTDLCLQYEDAFSDELALRLAKRVLAAIPTRRYFDELKRSNSADDDTKEHDVLTPLFSQLDYLNEDALYILNFPFLDRTVHETRVPILLLDWARAVMIKEWDGNPEVPGDGSFGGALALIDTMHKKREDLLLGDVQFHSKYFADRLDVVEAPVGWLAHASTRKKLHLLDFPYLFDSNTLVGFFRSINLSRMNRYYEQSASIQERFEVYMGRSSPMNEHHKRVIMEKLKVASSKYLVLEIRRNRVIRDAFDQLWRREEREIMRPLKIHLGERAGEEGFDSGGVQQEFFRLAMAEALNPDYGAFTVDERTKMTWFQPGSVVEEWKFELIGLLMSLAVYNGLTLPVTFPKALYAKLLGEPVTDLDHIADGWPDLVSGLTMLLDWDEKEMGGSVEDVFARTYEFSVESFGEQVTKLMTPPPPPISSRSGKSAAETDAFSREEPWPQFSPAFRRLSDASSSASALPLEEEAPLVTAANREQFVSDYIRYLTDVSVRPQFEAFARGFRTCLHPKSLSLLTPSLLQSLVEGVQEIDIAELQRYTRYVDWDASHRTVRDFWSIVKKYDDKMKRQLLEFVTASDRLPVGGVKNLVFTLQRNGKEDYTDVDDEDEEDEEPYTTDEGWEVQGEYSTDEYTSEEEDFWGQHEQEEEEDDGVRRGEVVIEDSGENHARARAQAQAQEAAEGSATNNNNAAAEDDARQQQQENTPPPQPATPAQRPSTASANGHRRRRSDRSSLSHRARRPSTRSGSGEQHEEAPKEKKKKAPRLPTAYTCYGILLLPEYKDKEMLRERLAMALENAQGFGFA</sequence>
<evidence type="ECO:0000256" key="4">
    <source>
        <dbReference type="SAM" id="MobiDB-lite"/>
    </source>
</evidence>
<keyword evidence="1" id="KW-0677">Repeat</keyword>
<feature type="compositionally biased region" description="Basic and acidic residues" evidence="4">
    <location>
        <begin position="182"/>
        <end position="211"/>
    </location>
</feature>
<reference evidence="6 7" key="1">
    <citation type="submission" date="2023-09" db="EMBL/GenBank/DDBJ databases">
        <title>Multi-omics analysis of a traditional fermented food reveals byproduct-associated fungal strains for waste-to-food upcycling.</title>
        <authorList>
            <consortium name="Lawrence Berkeley National Laboratory"/>
            <person name="Rekdal V.M."/>
            <person name="Villalobos-Escobedo J.M."/>
            <person name="Rodriguez-Valeron N."/>
            <person name="Garcia M.O."/>
            <person name="Vasquez D.P."/>
            <person name="Damayanti I."/>
            <person name="Sorensen P.M."/>
            <person name="Baidoo E.E."/>
            <person name="De Carvalho A.C."/>
            <person name="Riley R."/>
            <person name="Lipzen A."/>
            <person name="He G."/>
            <person name="Yan M."/>
            <person name="Haridas S."/>
            <person name="Daum C."/>
            <person name="Yoshinaga Y."/>
            <person name="Ng V."/>
            <person name="Grigoriev I.V."/>
            <person name="Munk R."/>
            <person name="Nuraida L."/>
            <person name="Wijaya C.H."/>
            <person name="Morales P.-C."/>
            <person name="Keasling J.D."/>
        </authorList>
    </citation>
    <scope>NUCLEOTIDE SEQUENCE [LARGE SCALE GENOMIC DNA]</scope>
    <source>
        <strain evidence="6 7">FGSC 2613</strain>
    </source>
</reference>
<dbReference type="Pfam" id="PF00632">
    <property type="entry name" value="HECT"/>
    <property type="match status" value="2"/>
</dbReference>
<protein>
    <recommendedName>
        <fullName evidence="5">HECT domain-containing protein</fullName>
    </recommendedName>
</protein>
<feature type="region of interest" description="Disordered" evidence="4">
    <location>
        <begin position="259"/>
        <end position="376"/>
    </location>
</feature>
<organism evidence="6 7">
    <name type="scientific">Neurospora intermedia</name>
    <dbReference type="NCBI Taxonomy" id="5142"/>
    <lineage>
        <taxon>Eukaryota</taxon>
        <taxon>Fungi</taxon>
        <taxon>Dikarya</taxon>
        <taxon>Ascomycota</taxon>
        <taxon>Pezizomycotina</taxon>
        <taxon>Sordariomycetes</taxon>
        <taxon>Sordariomycetidae</taxon>
        <taxon>Sordariales</taxon>
        <taxon>Sordariaceae</taxon>
        <taxon>Neurospora</taxon>
    </lineage>
</organism>
<dbReference type="InterPro" id="IPR000569">
    <property type="entry name" value="HECT_dom"/>
</dbReference>
<feature type="compositionally biased region" description="Basic and acidic residues" evidence="4">
    <location>
        <begin position="1316"/>
        <end position="1332"/>
    </location>
</feature>
<feature type="compositionally biased region" description="Low complexity" evidence="4">
    <location>
        <begin position="263"/>
        <end position="288"/>
    </location>
</feature>
<evidence type="ECO:0000259" key="5">
    <source>
        <dbReference type="PROSITE" id="PS50237"/>
    </source>
</evidence>
<feature type="compositionally biased region" description="Basic and acidic residues" evidence="4">
    <location>
        <begin position="291"/>
        <end position="321"/>
    </location>
</feature>
<dbReference type="SUPFAM" id="SSF56204">
    <property type="entry name" value="Hect, E3 ligase catalytic domain"/>
    <property type="match status" value="2"/>
</dbReference>
<feature type="region of interest" description="Disordered" evidence="4">
    <location>
        <begin position="1264"/>
        <end position="1429"/>
    </location>
</feature>
<feature type="region of interest" description="Disordered" evidence="4">
    <location>
        <begin position="155"/>
        <end position="211"/>
    </location>
</feature>
<dbReference type="InterPro" id="IPR051709">
    <property type="entry name" value="Ub-ligase/GTPase-reg"/>
</dbReference>
<gene>
    <name evidence="6" type="ORF">QR685DRAFT_302927</name>
</gene>
<evidence type="ECO:0000256" key="1">
    <source>
        <dbReference type="ARBA" id="ARBA00022737"/>
    </source>
</evidence>
<proteinExistence type="predicted"/>
<dbReference type="SMART" id="SM00119">
    <property type="entry name" value="HECTc"/>
    <property type="match status" value="1"/>
</dbReference>
<evidence type="ECO:0000313" key="6">
    <source>
        <dbReference type="EMBL" id="KAL0469859.1"/>
    </source>
</evidence>
<feature type="domain" description="HECT" evidence="5">
    <location>
        <begin position="924"/>
        <end position="1467"/>
    </location>
</feature>
<evidence type="ECO:0000256" key="2">
    <source>
        <dbReference type="ARBA" id="ARBA00022786"/>
    </source>
</evidence>